<dbReference type="SUPFAM" id="SSF56112">
    <property type="entry name" value="Protein kinase-like (PK-like)"/>
    <property type="match status" value="1"/>
</dbReference>
<dbReference type="GO" id="GO:0005524">
    <property type="term" value="F:ATP binding"/>
    <property type="evidence" value="ECO:0007669"/>
    <property type="project" value="UniProtKB-KW"/>
</dbReference>
<dbReference type="NCBIfam" id="TIGR00150">
    <property type="entry name" value="T6A_YjeE"/>
    <property type="match status" value="1"/>
</dbReference>
<dbReference type="PANTHER" id="PTHR33540:SF2">
    <property type="entry name" value="TRNA THREONYLCARBAMOYLADENOSINE BIOSYNTHESIS PROTEIN TSAE"/>
    <property type="match status" value="1"/>
</dbReference>
<evidence type="ECO:0000259" key="11">
    <source>
        <dbReference type="Pfam" id="PF01636"/>
    </source>
</evidence>
<evidence type="ECO:0000256" key="4">
    <source>
        <dbReference type="ARBA" id="ARBA00022490"/>
    </source>
</evidence>
<dbReference type="OrthoDB" id="9809275at2"/>
<keyword evidence="9" id="KW-0460">Magnesium</keyword>
<dbReference type="Gene3D" id="3.40.50.300">
    <property type="entry name" value="P-loop containing nucleotide triphosphate hydrolases"/>
    <property type="match status" value="1"/>
</dbReference>
<comment type="subcellular location">
    <subcellularLocation>
        <location evidence="1">Cytoplasm</location>
    </subcellularLocation>
</comment>
<keyword evidence="4" id="KW-0963">Cytoplasm</keyword>
<dbReference type="GO" id="GO:0046872">
    <property type="term" value="F:metal ion binding"/>
    <property type="evidence" value="ECO:0007669"/>
    <property type="project" value="UniProtKB-KW"/>
</dbReference>
<evidence type="ECO:0000256" key="7">
    <source>
        <dbReference type="ARBA" id="ARBA00022741"/>
    </source>
</evidence>
<protein>
    <recommendedName>
        <fullName evidence="3">tRNA threonylcarbamoyladenosine biosynthesis protein TsaE</fullName>
    </recommendedName>
    <alternativeName>
        <fullName evidence="10">t(6)A37 threonylcarbamoyladenosine biosynthesis protein TsaE</fullName>
    </alternativeName>
</protein>
<dbReference type="Gene3D" id="3.30.200.20">
    <property type="entry name" value="Phosphorylase Kinase, domain 1"/>
    <property type="match status" value="1"/>
</dbReference>
<keyword evidence="12" id="KW-0808">Transferase</keyword>
<keyword evidence="7" id="KW-0547">Nucleotide-binding</keyword>
<dbReference type="EMBL" id="SSND01000001">
    <property type="protein sequence ID" value="THD85674.1"/>
    <property type="molecule type" value="Genomic_DNA"/>
</dbReference>
<evidence type="ECO:0000256" key="3">
    <source>
        <dbReference type="ARBA" id="ARBA00019010"/>
    </source>
</evidence>
<dbReference type="GO" id="GO:0002949">
    <property type="term" value="P:tRNA threonylcarbamoyladenosine modification"/>
    <property type="evidence" value="ECO:0007669"/>
    <property type="project" value="InterPro"/>
</dbReference>
<dbReference type="SUPFAM" id="SSF52540">
    <property type="entry name" value="P-loop containing nucleoside triphosphate hydrolases"/>
    <property type="match status" value="1"/>
</dbReference>
<keyword evidence="5" id="KW-0819">tRNA processing</keyword>
<keyword evidence="6" id="KW-0479">Metal-binding</keyword>
<dbReference type="InterPro" id="IPR027417">
    <property type="entry name" value="P-loop_NTPase"/>
</dbReference>
<dbReference type="Gene3D" id="3.90.1200.10">
    <property type="match status" value="1"/>
</dbReference>
<evidence type="ECO:0000256" key="6">
    <source>
        <dbReference type="ARBA" id="ARBA00022723"/>
    </source>
</evidence>
<dbReference type="InterPro" id="IPR011009">
    <property type="entry name" value="Kinase-like_dom_sf"/>
</dbReference>
<dbReference type="InterPro" id="IPR002575">
    <property type="entry name" value="Aminoglycoside_PTrfase"/>
</dbReference>
<evidence type="ECO:0000256" key="1">
    <source>
        <dbReference type="ARBA" id="ARBA00004496"/>
    </source>
</evidence>
<dbReference type="GO" id="GO:0005737">
    <property type="term" value="C:cytoplasm"/>
    <property type="evidence" value="ECO:0007669"/>
    <property type="project" value="UniProtKB-SubCell"/>
</dbReference>
<evidence type="ECO:0000313" key="13">
    <source>
        <dbReference type="Proteomes" id="UP000309450"/>
    </source>
</evidence>
<keyword evidence="13" id="KW-1185">Reference proteome</keyword>
<evidence type="ECO:0000256" key="8">
    <source>
        <dbReference type="ARBA" id="ARBA00022840"/>
    </source>
</evidence>
<dbReference type="Proteomes" id="UP000309450">
    <property type="component" value="Unassembled WGS sequence"/>
</dbReference>
<evidence type="ECO:0000256" key="5">
    <source>
        <dbReference type="ARBA" id="ARBA00022694"/>
    </source>
</evidence>
<comment type="caution">
    <text evidence="12">The sequence shown here is derived from an EMBL/GenBank/DDBJ whole genome shotgun (WGS) entry which is preliminary data.</text>
</comment>
<gene>
    <name evidence="12" type="primary">tsaE</name>
    <name evidence="12" type="ORF">E7811_08285</name>
</gene>
<proteinExistence type="inferred from homology"/>
<dbReference type="InterPro" id="IPR003442">
    <property type="entry name" value="T6A_TsaE"/>
</dbReference>
<dbReference type="Pfam" id="PF02367">
    <property type="entry name" value="TsaE"/>
    <property type="match status" value="1"/>
</dbReference>
<evidence type="ECO:0000256" key="9">
    <source>
        <dbReference type="ARBA" id="ARBA00022842"/>
    </source>
</evidence>
<reference evidence="12 13" key="1">
    <citation type="submission" date="2019-04" db="EMBL/GenBank/DDBJ databases">
        <title>Draft genome sequence of Gemmobacter aestuarii sp. nov.</title>
        <authorList>
            <person name="Hameed A."/>
            <person name="Lin S.-Y."/>
            <person name="Shahina M."/>
            <person name="Lai W.-A."/>
            <person name="Young C.-C."/>
        </authorList>
    </citation>
    <scope>NUCLEOTIDE SEQUENCE [LARGE SCALE GENOMIC DNA]</scope>
    <source>
        <strain evidence="12 13">CC-PW-75</strain>
    </source>
</reference>
<evidence type="ECO:0000256" key="10">
    <source>
        <dbReference type="ARBA" id="ARBA00032441"/>
    </source>
</evidence>
<dbReference type="Pfam" id="PF01636">
    <property type="entry name" value="APH"/>
    <property type="match status" value="1"/>
</dbReference>
<feature type="domain" description="Aminoglycoside phosphotransferase" evidence="11">
    <location>
        <begin position="191"/>
        <end position="412"/>
    </location>
</feature>
<dbReference type="AlphaFoldDB" id="A0A4S3MU52"/>
<sequence>MSDPGSVLVLDLPDESATARLGRCLARLLRPGDTLLLEGEIGAGKSHLARSLIRQRLGRMEDVPSPTFTLVQTYEAEDGDIWHADLYRLSQPDEIAELGLEEAFATAICLVEWPQRLGRYVPADAMTLRLERKGEGRTATILAPTRPGFAAALRAVWDDAGPGGGRGMTDRAALALDFLQTHGWADARRWPLAGDASDRSYQRLALGDRRAVLMDAPPGKGDDPADFIKIAEFLGRLGLSPPAILARDLKHGFLLLEDLGDDLFARLIEQEPAREAPLCRAAADVLIRLHQAAPPPGLPDLTAADWAEAAMFCVDFYRHALTGDHAGRDALRAEMEHILTAHADGPRVVILRDYHAENLLWLPDREGVRRVGLLDFQLAQMGQPGYDLVSLLQDARRDVSEATEAATIRHFLERSGRSEQSFSAAYAALGAQRALRIIGIFARLCLVGGKDRYLAFLPRVWSQLQRNLGHPALSDLARIVNETLPAPDAGAIERIRLQCRRT</sequence>
<comment type="similarity">
    <text evidence="2">Belongs to the TsaE family.</text>
</comment>
<keyword evidence="8" id="KW-0067">ATP-binding</keyword>
<evidence type="ECO:0000313" key="12">
    <source>
        <dbReference type="EMBL" id="THD85674.1"/>
    </source>
</evidence>
<name>A0A4S3MU52_9RHOB</name>
<accession>A0A4S3MU52</accession>
<dbReference type="PANTHER" id="PTHR33540">
    <property type="entry name" value="TRNA THREONYLCARBAMOYLADENOSINE BIOSYNTHESIS PROTEIN TSAE"/>
    <property type="match status" value="1"/>
</dbReference>
<dbReference type="GO" id="GO:0016740">
    <property type="term" value="F:transferase activity"/>
    <property type="evidence" value="ECO:0007669"/>
    <property type="project" value="UniProtKB-KW"/>
</dbReference>
<evidence type="ECO:0000256" key="2">
    <source>
        <dbReference type="ARBA" id="ARBA00007599"/>
    </source>
</evidence>
<organism evidence="12 13">
    <name type="scientific">Aliigemmobacter aestuarii</name>
    <dbReference type="NCBI Taxonomy" id="1445661"/>
    <lineage>
        <taxon>Bacteria</taxon>
        <taxon>Pseudomonadati</taxon>
        <taxon>Pseudomonadota</taxon>
        <taxon>Alphaproteobacteria</taxon>
        <taxon>Rhodobacterales</taxon>
        <taxon>Paracoccaceae</taxon>
        <taxon>Aliigemmobacter</taxon>
    </lineage>
</organism>